<evidence type="ECO:0000256" key="12">
    <source>
        <dbReference type="PIRSR" id="PIRSR001492-2"/>
    </source>
</evidence>
<feature type="binding site" evidence="9 12">
    <location>
        <position position="329"/>
    </location>
    <ligand>
        <name>substrate</name>
    </ligand>
</feature>
<feature type="binding site" evidence="9 13">
    <location>
        <position position="400"/>
    </location>
    <ligand>
        <name>Mn(2+)</name>
        <dbReference type="ChEBI" id="CHEBI:29035"/>
        <label>1</label>
    </ligand>
</feature>
<keyword evidence="8 9" id="KW-0413">Isomerase</keyword>
<dbReference type="InterPro" id="IPR017850">
    <property type="entry name" value="Alkaline_phosphatase_core_sf"/>
</dbReference>
<feature type="binding site" evidence="9 13">
    <location>
        <position position="456"/>
    </location>
    <ligand>
        <name>Mn(2+)</name>
        <dbReference type="ChEBI" id="CHEBI:29035"/>
        <label>1</label>
    </ligand>
</feature>
<evidence type="ECO:0000256" key="2">
    <source>
        <dbReference type="ARBA" id="ARBA00002315"/>
    </source>
</evidence>
<feature type="binding site" evidence="9 13">
    <location>
        <position position="60"/>
    </location>
    <ligand>
        <name>Mn(2+)</name>
        <dbReference type="ChEBI" id="CHEBI:29035"/>
        <label>2</label>
    </ligand>
</feature>
<evidence type="ECO:0000313" key="17">
    <source>
        <dbReference type="Proteomes" id="UP000230137"/>
    </source>
</evidence>
<dbReference type="PANTHER" id="PTHR31637:SF0">
    <property type="entry name" value="2,3-BISPHOSPHOGLYCERATE-INDEPENDENT PHOSPHOGLYCERATE MUTASE"/>
    <property type="match status" value="1"/>
</dbReference>
<feature type="domain" description="BPG-independent PGAM N-terminal" evidence="15">
    <location>
        <begin position="80"/>
        <end position="271"/>
    </location>
</feature>
<keyword evidence="7 9" id="KW-0464">Manganese</keyword>
<dbReference type="GO" id="GO:0006007">
    <property type="term" value="P:glucose catabolic process"/>
    <property type="evidence" value="ECO:0007669"/>
    <property type="project" value="InterPro"/>
</dbReference>
<comment type="subunit">
    <text evidence="9">Monomer.</text>
</comment>
<evidence type="ECO:0000256" key="5">
    <source>
        <dbReference type="ARBA" id="ARBA00022723"/>
    </source>
</evidence>
<dbReference type="Proteomes" id="UP000230137">
    <property type="component" value="Unassembled WGS sequence"/>
</dbReference>
<evidence type="ECO:0000256" key="10">
    <source>
        <dbReference type="NCBIfam" id="TIGR01307"/>
    </source>
</evidence>
<evidence type="ECO:0000256" key="4">
    <source>
        <dbReference type="ARBA" id="ARBA00008819"/>
    </source>
</evidence>
<comment type="catalytic activity">
    <reaction evidence="1 9">
        <text>(2R)-2-phosphoglycerate = (2R)-3-phosphoglycerate</text>
        <dbReference type="Rhea" id="RHEA:15901"/>
        <dbReference type="ChEBI" id="CHEBI:58272"/>
        <dbReference type="ChEBI" id="CHEBI:58289"/>
        <dbReference type="EC" id="5.4.2.12"/>
    </reaction>
</comment>
<accession>A0A2M7W3Z5</accession>
<dbReference type="UniPathway" id="UPA00109">
    <property type="reaction ID" value="UER00186"/>
</dbReference>
<dbReference type="SUPFAM" id="SSF53649">
    <property type="entry name" value="Alkaline phosphatase-like"/>
    <property type="match status" value="1"/>
</dbReference>
<name>A0A2M7W3Z5_9BACT</name>
<sequence length="506" mass="56817">MKNILLIVLDGWGIAPYWGGNVFAIAKTPVYTGFLNNYPNSKLHAHGSFVGLPGNEMGNSEVGHLNIGAGRIVKQDSSLINQAIGDKSFFTNQVFLESIEKSQKNNRPIQVMGLLSNGMVHSSFDHLMALIDLFQKNNFKNIFYHIFTDGRDSPPQSGIIFLKKLIEKINQTGVGKIATLAGRFYAMDRDKNYSRTTLSADAICRGVGQQIYNPIKALADCYANGLTDEFIPPLVLVDSNNLAVFDIRENDDIIFYNFRQDRARQIIEKICAYYPSTKIIGFIPYGIEDNKSLKNNLRSAFSPSKPINHLTEYLSRNNLRQLKIAETEKFNHVTYFFNGLNTKNFQLEERILINSKKVSNFRLLPEMSAKKITQRAIRSLNQNEYDFVLVNYANADMVGHTGDRLAGKIAVETIDDQLSILVDNAIRNNYSVVITADHGNIEEMLNPQTGELQTSHSKNEVPFIIIDNQLKGKIILNNGVLADVAPTILKIMGLKKPVEMTGKELF</sequence>
<dbReference type="PANTHER" id="PTHR31637">
    <property type="entry name" value="2,3-BISPHOSPHOGLYCERATE-INDEPENDENT PHOSPHOGLYCERATE MUTASE"/>
    <property type="match status" value="1"/>
</dbReference>
<keyword evidence="5 9" id="KW-0479">Metal-binding</keyword>
<feature type="binding site" evidence="9 13">
    <location>
        <position position="10"/>
    </location>
    <ligand>
        <name>Mn(2+)</name>
        <dbReference type="ChEBI" id="CHEBI:29035"/>
        <label>2</label>
    </ligand>
</feature>
<dbReference type="NCBIfam" id="TIGR01307">
    <property type="entry name" value="pgm_bpd_ind"/>
    <property type="match status" value="1"/>
</dbReference>
<organism evidence="16 17">
    <name type="scientific">Candidatus Berkelbacteria bacterium CG_4_10_14_0_2_um_filter_35_9_33_12</name>
    <dbReference type="NCBI Taxonomy" id="1974499"/>
    <lineage>
        <taxon>Bacteria</taxon>
        <taxon>Candidatus Berkelbacteria</taxon>
    </lineage>
</organism>
<comment type="pathway">
    <text evidence="3 9">Carbohydrate degradation; glycolysis; pyruvate from D-glyceraldehyde 3-phosphate: step 3/5.</text>
</comment>
<evidence type="ECO:0000259" key="14">
    <source>
        <dbReference type="Pfam" id="PF01676"/>
    </source>
</evidence>
<dbReference type="InterPro" id="IPR006124">
    <property type="entry name" value="Metalloenzyme"/>
</dbReference>
<evidence type="ECO:0000256" key="3">
    <source>
        <dbReference type="ARBA" id="ARBA00004798"/>
    </source>
</evidence>
<evidence type="ECO:0000256" key="7">
    <source>
        <dbReference type="ARBA" id="ARBA00023211"/>
    </source>
</evidence>
<keyword evidence="6 9" id="KW-0324">Glycolysis</keyword>
<feature type="binding site" evidence="9 13">
    <location>
        <position position="396"/>
    </location>
    <ligand>
        <name>Mn(2+)</name>
        <dbReference type="ChEBI" id="CHEBI:29035"/>
        <label>1</label>
    </ligand>
</feature>
<dbReference type="GO" id="GO:0030145">
    <property type="term" value="F:manganese ion binding"/>
    <property type="evidence" value="ECO:0007669"/>
    <property type="project" value="UniProtKB-UniRule"/>
</dbReference>
<dbReference type="EC" id="5.4.2.12" evidence="9 10"/>
<evidence type="ECO:0000256" key="8">
    <source>
        <dbReference type="ARBA" id="ARBA00023235"/>
    </source>
</evidence>
<dbReference type="Pfam" id="PF01676">
    <property type="entry name" value="Metalloenzyme"/>
    <property type="match status" value="1"/>
</dbReference>
<dbReference type="FunFam" id="3.40.1450.10:FF:000002">
    <property type="entry name" value="2,3-bisphosphoglycerate-independent phosphoglycerate mutase"/>
    <property type="match status" value="1"/>
</dbReference>
<dbReference type="EMBL" id="PFQF01000029">
    <property type="protein sequence ID" value="PJA20378.1"/>
    <property type="molecule type" value="Genomic_DNA"/>
</dbReference>
<evidence type="ECO:0000256" key="9">
    <source>
        <dbReference type="HAMAP-Rule" id="MF_01038"/>
    </source>
</evidence>
<comment type="similarity">
    <text evidence="4 9">Belongs to the BPG-independent phosphoglycerate mutase family.</text>
</comment>
<feature type="binding site" evidence="9 12">
    <location>
        <begin position="259"/>
        <end position="262"/>
    </location>
    <ligand>
        <name>substrate</name>
    </ligand>
</feature>
<feature type="binding site" evidence="9 12">
    <location>
        <position position="189"/>
    </location>
    <ligand>
        <name>substrate</name>
    </ligand>
</feature>
<dbReference type="GO" id="GO:0006096">
    <property type="term" value="P:glycolytic process"/>
    <property type="evidence" value="ECO:0007669"/>
    <property type="project" value="UniProtKB-UniRule"/>
</dbReference>
<dbReference type="CDD" id="cd16010">
    <property type="entry name" value="iPGM"/>
    <property type="match status" value="1"/>
</dbReference>
<feature type="domain" description="Metalloenzyme" evidence="14">
    <location>
        <begin position="2"/>
        <end position="496"/>
    </location>
</feature>
<protein>
    <recommendedName>
        <fullName evidence="9 10">2,3-bisphosphoglycerate-independent phosphoglycerate mutase</fullName>
        <shortName evidence="9">BPG-independent PGAM</shortName>
        <shortName evidence="9">Phosphoglyceromutase</shortName>
        <shortName evidence="9">iPGM</shortName>
        <ecNumber evidence="9 10">5.4.2.12</ecNumber>
    </recommendedName>
</protein>
<evidence type="ECO:0000256" key="11">
    <source>
        <dbReference type="PIRSR" id="PIRSR001492-1"/>
    </source>
</evidence>
<comment type="cofactor">
    <cofactor evidence="9">
        <name>Mn(2+)</name>
        <dbReference type="ChEBI" id="CHEBI:29035"/>
    </cofactor>
    <text evidence="9">Binds 2 manganese ions per subunit.</text>
</comment>
<evidence type="ECO:0000256" key="1">
    <source>
        <dbReference type="ARBA" id="ARBA00000370"/>
    </source>
</evidence>
<dbReference type="GO" id="GO:0005737">
    <property type="term" value="C:cytoplasm"/>
    <property type="evidence" value="ECO:0007669"/>
    <property type="project" value="InterPro"/>
</dbReference>
<evidence type="ECO:0000259" key="15">
    <source>
        <dbReference type="Pfam" id="PF06415"/>
    </source>
</evidence>
<feature type="binding site" evidence="9 12">
    <location>
        <position position="183"/>
    </location>
    <ligand>
        <name>substrate</name>
    </ligand>
</feature>
<comment type="function">
    <text evidence="2 9">Catalyzes the interconversion of 2-phosphoglycerate and 3-phosphoglycerate.</text>
</comment>
<evidence type="ECO:0000256" key="6">
    <source>
        <dbReference type="ARBA" id="ARBA00023152"/>
    </source>
</evidence>
<dbReference type="AlphaFoldDB" id="A0A2M7W3Z5"/>
<comment type="caution">
    <text evidence="16">The sequence shown here is derived from an EMBL/GenBank/DDBJ whole genome shotgun (WGS) entry which is preliminary data.</text>
</comment>
<proteinExistence type="inferred from homology"/>
<dbReference type="InterPro" id="IPR011258">
    <property type="entry name" value="BPG-indep_PGM_N"/>
</dbReference>
<dbReference type="SUPFAM" id="SSF64158">
    <property type="entry name" value="2,3-Bisphosphoglycerate-independent phosphoglycerate mutase, substrate-binding domain"/>
    <property type="match status" value="1"/>
</dbReference>
<reference evidence="17" key="1">
    <citation type="submission" date="2017-09" db="EMBL/GenBank/DDBJ databases">
        <title>Depth-based differentiation of microbial function through sediment-hosted aquifers and enrichment of novel symbionts in the deep terrestrial subsurface.</title>
        <authorList>
            <person name="Probst A.J."/>
            <person name="Ladd B."/>
            <person name="Jarett J.K."/>
            <person name="Geller-Mcgrath D.E."/>
            <person name="Sieber C.M.K."/>
            <person name="Emerson J.B."/>
            <person name="Anantharaman K."/>
            <person name="Thomas B.C."/>
            <person name="Malmstrom R."/>
            <person name="Stieglmeier M."/>
            <person name="Klingl A."/>
            <person name="Woyke T."/>
            <person name="Ryan C.M."/>
            <person name="Banfield J.F."/>
        </authorList>
    </citation>
    <scope>NUCLEOTIDE SEQUENCE [LARGE SCALE GENOMIC DNA]</scope>
</reference>
<feature type="binding site" evidence="9 13">
    <location>
        <position position="438"/>
    </location>
    <ligand>
        <name>Mn(2+)</name>
        <dbReference type="ChEBI" id="CHEBI:29035"/>
        <label>2</label>
    </ligand>
</feature>
<dbReference type="PIRSF" id="PIRSF001492">
    <property type="entry name" value="IPGAM"/>
    <property type="match status" value="1"/>
</dbReference>
<gene>
    <name evidence="9" type="primary">gpmI</name>
    <name evidence="16" type="ORF">COX60_01880</name>
</gene>
<dbReference type="InterPro" id="IPR005995">
    <property type="entry name" value="Pgm_bpd_ind"/>
</dbReference>
<dbReference type="Pfam" id="PF06415">
    <property type="entry name" value="iPGM_N"/>
    <property type="match status" value="1"/>
</dbReference>
<evidence type="ECO:0000256" key="13">
    <source>
        <dbReference type="PIRSR" id="PIRSR001492-3"/>
    </source>
</evidence>
<dbReference type="Gene3D" id="3.40.720.10">
    <property type="entry name" value="Alkaline Phosphatase, subunit A"/>
    <property type="match status" value="1"/>
</dbReference>
<feature type="binding site" evidence="9 12">
    <location>
        <position position="121"/>
    </location>
    <ligand>
        <name>substrate</name>
    </ligand>
</feature>
<feature type="binding site" evidence="9 12">
    <location>
        <begin position="151"/>
        <end position="152"/>
    </location>
    <ligand>
        <name>substrate</name>
    </ligand>
</feature>
<dbReference type="InterPro" id="IPR036646">
    <property type="entry name" value="PGAM_B_sf"/>
</dbReference>
<dbReference type="GO" id="GO:0004619">
    <property type="term" value="F:phosphoglycerate mutase activity"/>
    <property type="evidence" value="ECO:0007669"/>
    <property type="project" value="UniProtKB-UniRule"/>
</dbReference>
<dbReference type="Gene3D" id="3.40.1450.10">
    <property type="entry name" value="BPG-independent phosphoglycerate mutase, domain B"/>
    <property type="match status" value="1"/>
</dbReference>
<feature type="binding site" evidence="9 13">
    <location>
        <position position="437"/>
    </location>
    <ligand>
        <name>Mn(2+)</name>
        <dbReference type="ChEBI" id="CHEBI:29035"/>
        <label>2</label>
    </ligand>
</feature>
<evidence type="ECO:0000313" key="16">
    <source>
        <dbReference type="EMBL" id="PJA20378.1"/>
    </source>
</evidence>
<dbReference type="HAMAP" id="MF_01038">
    <property type="entry name" value="GpmI"/>
    <property type="match status" value="1"/>
</dbReference>
<feature type="active site" description="Phosphoserine intermediate" evidence="9 11">
    <location>
        <position position="60"/>
    </location>
</feature>